<evidence type="ECO:0000313" key="6">
    <source>
        <dbReference type="EMBL" id="PPQ84940.1"/>
    </source>
</evidence>
<name>A0A409X2G8_PSICY</name>
<evidence type="ECO:0000313" key="7">
    <source>
        <dbReference type="Proteomes" id="UP000283269"/>
    </source>
</evidence>
<dbReference type="InterPro" id="IPR036928">
    <property type="entry name" value="AS_sf"/>
</dbReference>
<dbReference type="EMBL" id="NHYD01002781">
    <property type="protein sequence ID" value="PPQ84940.1"/>
    <property type="molecule type" value="Genomic_DNA"/>
</dbReference>
<feature type="domain" description="Amidase" evidence="5">
    <location>
        <begin position="76"/>
        <end position="298"/>
    </location>
</feature>
<feature type="active site" description="Charge relay system" evidence="3">
    <location>
        <position position="207"/>
    </location>
</feature>
<evidence type="ECO:0000256" key="4">
    <source>
        <dbReference type="PIRSR" id="PIRSR001221-2"/>
    </source>
</evidence>
<dbReference type="FunCoup" id="A0A409X2G8">
    <property type="interactions" value="31"/>
</dbReference>
<feature type="active site" description="Charge relay system" evidence="3">
    <location>
        <position position="132"/>
    </location>
</feature>
<protein>
    <recommendedName>
        <fullName evidence="5">Amidase domain-containing protein</fullName>
    </recommendedName>
</protein>
<dbReference type="OrthoDB" id="6428749at2759"/>
<dbReference type="GO" id="GO:0016787">
    <property type="term" value="F:hydrolase activity"/>
    <property type="evidence" value="ECO:0007669"/>
    <property type="project" value="UniProtKB-KW"/>
</dbReference>
<comment type="similarity">
    <text evidence="1">Belongs to the amidase family.</text>
</comment>
<organism evidence="6 7">
    <name type="scientific">Psilocybe cyanescens</name>
    <dbReference type="NCBI Taxonomy" id="93625"/>
    <lineage>
        <taxon>Eukaryota</taxon>
        <taxon>Fungi</taxon>
        <taxon>Dikarya</taxon>
        <taxon>Basidiomycota</taxon>
        <taxon>Agaricomycotina</taxon>
        <taxon>Agaricomycetes</taxon>
        <taxon>Agaricomycetidae</taxon>
        <taxon>Agaricales</taxon>
        <taxon>Agaricineae</taxon>
        <taxon>Strophariaceae</taxon>
        <taxon>Psilocybe</taxon>
    </lineage>
</organism>
<dbReference type="Proteomes" id="UP000283269">
    <property type="component" value="Unassembled WGS sequence"/>
</dbReference>
<keyword evidence="7" id="KW-1185">Reference proteome</keyword>
<dbReference type="PANTHER" id="PTHR46072">
    <property type="entry name" value="AMIDASE-RELATED-RELATED"/>
    <property type="match status" value="1"/>
</dbReference>
<dbReference type="InterPro" id="IPR023631">
    <property type="entry name" value="Amidase_dom"/>
</dbReference>
<feature type="binding site" evidence="4">
    <location>
        <position position="181"/>
    </location>
    <ligand>
        <name>substrate</name>
    </ligand>
</feature>
<feature type="binding site" evidence="4">
    <location>
        <begin position="221"/>
        <end position="224"/>
    </location>
    <ligand>
        <name>substrate</name>
    </ligand>
</feature>
<feature type="binding site" evidence="4">
    <location>
        <position position="207"/>
    </location>
    <ligand>
        <name>substrate</name>
    </ligand>
</feature>
<dbReference type="PIRSF" id="PIRSF001221">
    <property type="entry name" value="Amidase_fungi"/>
    <property type="match status" value="1"/>
</dbReference>
<dbReference type="STRING" id="93625.A0A409X2G8"/>
<comment type="caution">
    <text evidence="6">The sequence shown here is derived from an EMBL/GenBank/DDBJ whole genome shotgun (WGS) entry which is preliminary data.</text>
</comment>
<evidence type="ECO:0000256" key="3">
    <source>
        <dbReference type="PIRSR" id="PIRSR001221-1"/>
    </source>
</evidence>
<dbReference type="Gene3D" id="3.90.1300.10">
    <property type="entry name" value="Amidase signature (AS) domain"/>
    <property type="match status" value="1"/>
</dbReference>
<feature type="active site" description="Acyl-ester intermediate" evidence="3">
    <location>
        <position position="224"/>
    </location>
</feature>
<dbReference type="SUPFAM" id="SSF75304">
    <property type="entry name" value="Amidase signature (AS) enzymes"/>
    <property type="match status" value="1"/>
</dbReference>
<feature type="domain" description="Amidase" evidence="5">
    <location>
        <begin position="316"/>
        <end position="509"/>
    </location>
</feature>
<dbReference type="Pfam" id="PF01425">
    <property type="entry name" value="Amidase"/>
    <property type="match status" value="2"/>
</dbReference>
<sequence>MPSKHWTEIAAEKKGRQAASIPKEWILTNLPSKDTLNVVGFPEKSGLLTAKEVEITNTEVEVLLDKLAQGTWSSVEVTTAFSKRAIIAHQLVNCLTEIFIERALVRAAELDEHLRTTGKVVGPLHGLPISLKDQVNIKGLESTLGYVSWIGRYADKNAVLADILESCGAVLYVKTNVPQTLMWIETYNHIFGRTLNPHNRSLTSGGSSGGEGALIGVGSDIAGSVRIPAAFNGLYGLSPSHGRIPYAGCVNTSEGQDSVLSVLGPLANSLSAIKKFMKAVSSQTPWLKDPLVIRKPWDEEEYRLSDHGKDGPLCFVIDWKPLKHGEIYNAIVNIWAAGAAEDYHASILPSGEPLIANMSPAAEEPDYSGATVRPFVRPEGATAYQLWQTQRKRTELRQEYLDHWNATVASTGTGRPVDAIISPCAAHVAAPHGMAKTPSYTMIWNALDYTSLALPTGLSVDPALDTKKPAHKFFTEMDKVNYDFYEANTFKDAPISIQVIGQNMEEEAVIAIGEVIDFSLKAHSGI</sequence>
<accession>A0A409X2G8</accession>
<gene>
    <name evidence="6" type="ORF">CVT25_004453</name>
</gene>
<reference evidence="6 7" key="1">
    <citation type="journal article" date="2018" name="Evol. Lett.">
        <title>Horizontal gene cluster transfer increased hallucinogenic mushroom diversity.</title>
        <authorList>
            <person name="Reynolds H.T."/>
            <person name="Vijayakumar V."/>
            <person name="Gluck-Thaler E."/>
            <person name="Korotkin H.B."/>
            <person name="Matheny P.B."/>
            <person name="Slot J.C."/>
        </authorList>
    </citation>
    <scope>NUCLEOTIDE SEQUENCE [LARGE SCALE GENOMIC DNA]</scope>
    <source>
        <strain evidence="6 7">2631</strain>
    </source>
</reference>
<keyword evidence="2" id="KW-0378">Hydrolase</keyword>
<dbReference type="AlphaFoldDB" id="A0A409X2G8"/>
<evidence type="ECO:0000256" key="1">
    <source>
        <dbReference type="ARBA" id="ARBA00009199"/>
    </source>
</evidence>
<evidence type="ECO:0000259" key="5">
    <source>
        <dbReference type="Pfam" id="PF01425"/>
    </source>
</evidence>
<dbReference type="InParanoid" id="A0A409X2G8"/>
<evidence type="ECO:0000256" key="2">
    <source>
        <dbReference type="ARBA" id="ARBA00022801"/>
    </source>
</evidence>
<proteinExistence type="inferred from homology"/>
<dbReference type="PANTHER" id="PTHR46072:SF2">
    <property type="entry name" value="AMIDASE (EUROFUNG)"/>
    <property type="match status" value="1"/>
</dbReference>